<dbReference type="AlphaFoldDB" id="A0A1C4F1M0"/>
<evidence type="ECO:0008006" key="3">
    <source>
        <dbReference type="Google" id="ProtNLM"/>
    </source>
</evidence>
<proteinExistence type="predicted"/>
<dbReference type="EMBL" id="FMAR01000011">
    <property type="protein sequence ID" value="SCC49999.1"/>
    <property type="molecule type" value="Genomic_DNA"/>
</dbReference>
<keyword evidence="2" id="KW-1185">Reference proteome</keyword>
<sequence>MFDQILSLVKEQLENHPQVAQALPAGQAGEVHQEVAGNIVSSLQSSLSGGGLGSLSDLFSGHSSFSEIASSVSGNLIQSLTTKFNLDPAIAGNIAAAIPGILAKFGQQSNPAAGGEEGSNGGGILGSLGSLLGH</sequence>
<dbReference type="Proteomes" id="UP000242818">
    <property type="component" value="Unassembled WGS sequence"/>
</dbReference>
<dbReference type="RefSeq" id="WP_089713653.1">
    <property type="nucleotide sequence ID" value="NZ_FMAR01000011.1"/>
</dbReference>
<organism evidence="1 2">
    <name type="scientific">Chitinophaga costaii</name>
    <dbReference type="NCBI Taxonomy" id="1335309"/>
    <lineage>
        <taxon>Bacteria</taxon>
        <taxon>Pseudomonadati</taxon>
        <taxon>Bacteroidota</taxon>
        <taxon>Chitinophagia</taxon>
        <taxon>Chitinophagales</taxon>
        <taxon>Chitinophagaceae</taxon>
        <taxon>Chitinophaga</taxon>
    </lineage>
</organism>
<evidence type="ECO:0000313" key="1">
    <source>
        <dbReference type="EMBL" id="SCC49999.1"/>
    </source>
</evidence>
<protein>
    <recommendedName>
        <fullName evidence="3">DUF937 domain-containing protein</fullName>
    </recommendedName>
</protein>
<dbReference type="OrthoDB" id="894219at2"/>
<dbReference type="STRING" id="1335309.GA0116948_11153"/>
<accession>A0A1C4F1M0</accession>
<evidence type="ECO:0000313" key="2">
    <source>
        <dbReference type="Proteomes" id="UP000242818"/>
    </source>
</evidence>
<gene>
    <name evidence="1" type="ORF">GA0116948_11153</name>
</gene>
<reference evidence="1 2" key="1">
    <citation type="submission" date="2016-08" db="EMBL/GenBank/DDBJ databases">
        <authorList>
            <person name="Seilhamer J.J."/>
        </authorList>
    </citation>
    <scope>NUCLEOTIDE SEQUENCE [LARGE SCALE GENOMIC DNA]</scope>
    <source>
        <strain evidence="1 2">A37T2</strain>
    </source>
</reference>
<name>A0A1C4F1M0_9BACT</name>